<dbReference type="PANTHER" id="PTHR46512">
    <property type="entry name" value="PEPTIDYLPROLYL ISOMERASE"/>
    <property type="match status" value="1"/>
</dbReference>
<keyword evidence="1" id="KW-0802">TPR repeat</keyword>
<dbReference type="WBParaSite" id="MCU_004323-RB">
    <property type="protein sequence ID" value="MCU_004323-RB"/>
    <property type="gene ID" value="MCU_004323"/>
</dbReference>
<evidence type="ECO:0000256" key="1">
    <source>
        <dbReference type="PROSITE-ProRule" id="PRU00339"/>
    </source>
</evidence>
<dbReference type="Gene3D" id="1.25.40.10">
    <property type="entry name" value="Tetratricopeptide repeat domain"/>
    <property type="match status" value="1"/>
</dbReference>
<feature type="region of interest" description="Disordered" evidence="2">
    <location>
        <begin position="340"/>
        <end position="381"/>
    </location>
</feature>
<dbReference type="InterPro" id="IPR050754">
    <property type="entry name" value="FKBP4/5/8-like"/>
</dbReference>
<dbReference type="AlphaFoldDB" id="A0A5K3EZU4"/>
<dbReference type="InterPro" id="IPR011990">
    <property type="entry name" value="TPR-like_helical_dom_sf"/>
</dbReference>
<dbReference type="PROSITE" id="PS50005">
    <property type="entry name" value="TPR"/>
    <property type="match status" value="1"/>
</dbReference>
<feature type="compositionally biased region" description="Acidic residues" evidence="2">
    <location>
        <begin position="366"/>
        <end position="381"/>
    </location>
</feature>
<sequence length="381" mass="41962">MRKEAEEHDVVMVLCTLKVGDTCFYNGTLNFSVGFGFESHVPDIIDNLVKSMAPNTSKEVSLLTDSLNKADKLFFGITEEDTADATLTISLKKIDKINEVWNMSESEKFANAAALKVRGNQFLKSRQYARSLRVYKLGIRCLEGSASVSPAAFESRHEASANARQLYLTLLTNAALCLLKINISPEGIAPTAGKAPISTSGLMRPCIALCKKALQLDPQNAKAWYRMGQAYAALEDYHEAISAGERAVEALSVSKTSSVKVEEAIAKWRQALVSLNRAEHAHIRSAFLRRATKLRQQGLLFPDDDAGEANRLRFGDWSNDMASDVMSIHEELEAFGERMPDARSVVSRNSRKGGKRGGSCGLTTIDSEDEEEEEDEWGSTK</sequence>
<dbReference type="Pfam" id="PF13431">
    <property type="entry name" value="TPR_17"/>
    <property type="match status" value="1"/>
</dbReference>
<evidence type="ECO:0000256" key="2">
    <source>
        <dbReference type="SAM" id="MobiDB-lite"/>
    </source>
</evidence>
<dbReference type="SUPFAM" id="SSF48452">
    <property type="entry name" value="TPR-like"/>
    <property type="match status" value="1"/>
</dbReference>
<dbReference type="SMART" id="SM00028">
    <property type="entry name" value="TPR"/>
    <property type="match status" value="2"/>
</dbReference>
<feature type="repeat" description="TPR" evidence="1">
    <location>
        <begin position="221"/>
        <end position="254"/>
    </location>
</feature>
<dbReference type="InterPro" id="IPR019734">
    <property type="entry name" value="TPR_rpt"/>
</dbReference>
<proteinExistence type="predicted"/>
<evidence type="ECO:0000313" key="3">
    <source>
        <dbReference type="WBParaSite" id="MCU_004323-RB"/>
    </source>
</evidence>
<protein>
    <submittedName>
        <fullName evidence="3">TPR_REGION domain-containing protein</fullName>
    </submittedName>
</protein>
<name>A0A5K3EZU4_MESCO</name>
<accession>A0A5K3EZU4</accession>
<reference evidence="3" key="1">
    <citation type="submission" date="2019-11" db="UniProtKB">
        <authorList>
            <consortium name="WormBaseParasite"/>
        </authorList>
    </citation>
    <scope>IDENTIFICATION</scope>
</reference>
<organism evidence="3">
    <name type="scientific">Mesocestoides corti</name>
    <name type="common">Flatworm</name>
    <dbReference type="NCBI Taxonomy" id="53468"/>
    <lineage>
        <taxon>Eukaryota</taxon>
        <taxon>Metazoa</taxon>
        <taxon>Spiralia</taxon>
        <taxon>Lophotrochozoa</taxon>
        <taxon>Platyhelminthes</taxon>
        <taxon>Cestoda</taxon>
        <taxon>Eucestoda</taxon>
        <taxon>Cyclophyllidea</taxon>
        <taxon>Mesocestoididae</taxon>
        <taxon>Mesocestoides</taxon>
    </lineage>
</organism>